<organism evidence="1 2">
    <name type="scientific">Peronospora matthiolae</name>
    <dbReference type="NCBI Taxonomy" id="2874970"/>
    <lineage>
        <taxon>Eukaryota</taxon>
        <taxon>Sar</taxon>
        <taxon>Stramenopiles</taxon>
        <taxon>Oomycota</taxon>
        <taxon>Peronosporomycetes</taxon>
        <taxon>Peronosporales</taxon>
        <taxon>Peronosporaceae</taxon>
        <taxon>Peronospora</taxon>
    </lineage>
</organism>
<evidence type="ECO:0008006" key="3">
    <source>
        <dbReference type="Google" id="ProtNLM"/>
    </source>
</evidence>
<protein>
    <recommendedName>
        <fullName evidence="3">Polyketide synthase</fullName>
    </recommendedName>
</protein>
<dbReference type="EMBL" id="CAKLBY020000070">
    <property type="protein sequence ID" value="CAK7923776.1"/>
    <property type="molecule type" value="Genomic_DNA"/>
</dbReference>
<dbReference type="Proteomes" id="UP001162060">
    <property type="component" value="Unassembled WGS sequence"/>
</dbReference>
<accession>A0AAV1TN09</accession>
<gene>
    <name evidence="1" type="ORF">PM001_LOCUS8926</name>
</gene>
<evidence type="ECO:0000313" key="1">
    <source>
        <dbReference type="EMBL" id="CAK7923776.1"/>
    </source>
</evidence>
<dbReference type="AlphaFoldDB" id="A0AAV1TN09"/>
<comment type="caution">
    <text evidence="1">The sequence shown here is derived from an EMBL/GenBank/DDBJ whole genome shotgun (WGS) entry which is preliminary data.</text>
</comment>
<proteinExistence type="predicted"/>
<reference evidence="1" key="1">
    <citation type="submission" date="2024-01" db="EMBL/GenBank/DDBJ databases">
        <authorList>
            <person name="Webb A."/>
        </authorList>
    </citation>
    <scope>NUCLEOTIDE SEQUENCE</scope>
    <source>
        <strain evidence="1">Pm1</strain>
    </source>
</reference>
<sequence>MSPYTAHSILLIIPERIKANGCDSDDWVCITNLIAARSDALSAKLQPVSMVPTTNYAVSWECGSSEVSARIAYMLLRLEPNVVVFQAILGGVPKELARFSLNSSDVLTGLTRRSIGLGIRSDRHGLD</sequence>
<name>A0AAV1TN09_9STRA</name>
<evidence type="ECO:0000313" key="2">
    <source>
        <dbReference type="Proteomes" id="UP001162060"/>
    </source>
</evidence>